<name>I8AEU3_9BACL</name>
<sequence length="110" mass="12610">MFNAFLHTHEGSWVVLALLFVISYFTRQNVTLMLQRLFYLVMIVTGGYLLYQLQFPGIYILKAVLAIVLIGIMEMMIARKRKGQGMPAMFLLVIILIVVIVLIGYGKIHF</sequence>
<keyword evidence="4 5" id="KW-0472">Membrane</keyword>
<feature type="transmembrane region" description="Helical" evidence="5">
    <location>
        <begin position="6"/>
        <end position="25"/>
    </location>
</feature>
<comment type="caution">
    <text evidence="6">The sequence shown here is derived from an EMBL/GenBank/DDBJ whole genome shotgun (WGS) entry which is preliminary data.</text>
</comment>
<dbReference type="RefSeq" id="WP_007203488.1">
    <property type="nucleotide sequence ID" value="NZ_AKKV01000040.1"/>
</dbReference>
<dbReference type="PATRIC" id="fig|1196324.3.peg.3491"/>
<evidence type="ECO:0000313" key="7">
    <source>
        <dbReference type="Proteomes" id="UP000004080"/>
    </source>
</evidence>
<evidence type="ECO:0000256" key="1">
    <source>
        <dbReference type="ARBA" id="ARBA00022475"/>
    </source>
</evidence>
<keyword evidence="3 5" id="KW-1133">Transmembrane helix</keyword>
<keyword evidence="7" id="KW-1185">Reference proteome</keyword>
<reference evidence="6 7" key="1">
    <citation type="journal article" date="2012" name="J. Bacteriol.">
        <title>Genome of Bacillus macauensis ZFHKF-1, a Long-Chain-Forming Bacterium.</title>
        <authorList>
            <person name="Cai L."/>
            <person name="Zhang T."/>
        </authorList>
    </citation>
    <scope>NUCLEOTIDE SEQUENCE [LARGE SCALE GENOMIC DNA]</scope>
    <source>
        <strain evidence="6 7">ZFHKF-1</strain>
    </source>
</reference>
<feature type="transmembrane region" description="Helical" evidence="5">
    <location>
        <begin position="37"/>
        <end position="53"/>
    </location>
</feature>
<dbReference type="EMBL" id="AKKV01000040">
    <property type="protein sequence ID" value="EIT84117.1"/>
    <property type="molecule type" value="Genomic_DNA"/>
</dbReference>
<evidence type="ECO:0000256" key="3">
    <source>
        <dbReference type="ARBA" id="ARBA00022989"/>
    </source>
</evidence>
<dbReference type="InterPro" id="IPR010899">
    <property type="entry name" value="UPF0344"/>
</dbReference>
<gene>
    <name evidence="6" type="ORF">A374_17094</name>
</gene>
<dbReference type="Pfam" id="PF07457">
    <property type="entry name" value="DUF1516"/>
    <property type="match status" value="1"/>
</dbReference>
<dbReference type="AlphaFoldDB" id="I8AEU3"/>
<evidence type="ECO:0000313" key="6">
    <source>
        <dbReference type="EMBL" id="EIT84117.1"/>
    </source>
</evidence>
<feature type="transmembrane region" description="Helical" evidence="5">
    <location>
        <begin position="89"/>
        <end position="108"/>
    </location>
</feature>
<keyword evidence="1" id="KW-1003">Cell membrane</keyword>
<dbReference type="Proteomes" id="UP000004080">
    <property type="component" value="Unassembled WGS sequence"/>
</dbReference>
<organism evidence="6 7">
    <name type="scientific">Fictibacillus macauensis ZFHKF-1</name>
    <dbReference type="NCBI Taxonomy" id="1196324"/>
    <lineage>
        <taxon>Bacteria</taxon>
        <taxon>Bacillati</taxon>
        <taxon>Bacillota</taxon>
        <taxon>Bacilli</taxon>
        <taxon>Bacillales</taxon>
        <taxon>Fictibacillaceae</taxon>
        <taxon>Fictibacillus</taxon>
    </lineage>
</organism>
<proteinExistence type="predicted"/>
<protein>
    <submittedName>
        <fullName evidence="6">Uncharacterized protein</fullName>
    </submittedName>
</protein>
<feature type="transmembrane region" description="Helical" evidence="5">
    <location>
        <begin position="59"/>
        <end position="77"/>
    </location>
</feature>
<evidence type="ECO:0000256" key="4">
    <source>
        <dbReference type="ARBA" id="ARBA00023136"/>
    </source>
</evidence>
<keyword evidence="2 5" id="KW-0812">Transmembrane</keyword>
<evidence type="ECO:0000256" key="2">
    <source>
        <dbReference type="ARBA" id="ARBA00022692"/>
    </source>
</evidence>
<evidence type="ECO:0000256" key="5">
    <source>
        <dbReference type="SAM" id="Phobius"/>
    </source>
</evidence>
<dbReference type="STRING" id="1196324.A374_17094"/>
<accession>I8AEU3</accession>